<gene>
    <name evidence="3" type="ORF">EPJ79_02035</name>
</gene>
<reference evidence="3 4" key="1">
    <citation type="journal article" date="1992" name="Lakartidningen">
        <title>[Penicillin V and not amoxicillin is the first choice preparation in acute otitis].</title>
        <authorList>
            <person name="Kamme C."/>
            <person name="Lundgren K."/>
            <person name="Prellner K."/>
        </authorList>
    </citation>
    <scope>NUCLEOTIDE SEQUENCE [LARGE SCALE GENOMIC DNA]</scope>
    <source>
        <strain evidence="3 4">513A</strain>
    </source>
</reference>
<evidence type="ECO:0000256" key="2">
    <source>
        <dbReference type="SAM" id="Phobius"/>
    </source>
</evidence>
<evidence type="ECO:0000313" key="3">
    <source>
        <dbReference type="EMBL" id="TXJ19963.1"/>
    </source>
</evidence>
<feature type="coiled-coil region" evidence="1">
    <location>
        <begin position="37"/>
        <end position="71"/>
    </location>
</feature>
<name>A0A5C8D4L3_9SPIR</name>
<keyword evidence="2" id="KW-1133">Transmembrane helix</keyword>
<keyword evidence="2" id="KW-0812">Transmembrane</keyword>
<dbReference type="EMBL" id="SAXU01000001">
    <property type="protein sequence ID" value="TXJ19963.1"/>
    <property type="molecule type" value="Genomic_DNA"/>
</dbReference>
<dbReference type="Proteomes" id="UP000324638">
    <property type="component" value="Unassembled WGS sequence"/>
</dbReference>
<dbReference type="Pfam" id="PF04977">
    <property type="entry name" value="DivIC"/>
    <property type="match status" value="1"/>
</dbReference>
<evidence type="ECO:0000313" key="4">
    <source>
        <dbReference type="Proteomes" id="UP000324638"/>
    </source>
</evidence>
<accession>A0A5C8D4L3</accession>
<dbReference type="InterPro" id="IPR007060">
    <property type="entry name" value="FtsL/DivIC"/>
</dbReference>
<dbReference type="RefSeq" id="WP_147738250.1">
    <property type="nucleotide sequence ID" value="NZ_SAXT01000003.1"/>
</dbReference>
<evidence type="ECO:0000256" key="1">
    <source>
        <dbReference type="SAM" id="Coils"/>
    </source>
</evidence>
<sequence length="159" mass="18522">MYCKIRVKAGIFYGIILIGIIFTVFIFVFSPKGFGNLDSKKELLKIRKEKIAELNREKIQITSNIERLKTDREYIISYAKTFGYLDGSKNEKIIKIIKDEEVKDLSPAPIQKYSSDKEIDINIKRIIILSLVIFILLFIIYFNRQKYSSSNQNQNINNG</sequence>
<comment type="caution">
    <text evidence="3">The sequence shown here is derived from an EMBL/GenBank/DDBJ whole genome shotgun (WGS) entry which is preliminary data.</text>
</comment>
<feature type="transmembrane region" description="Helical" evidence="2">
    <location>
        <begin position="123"/>
        <end position="142"/>
    </location>
</feature>
<dbReference type="AlphaFoldDB" id="A0A5C8D4L3"/>
<feature type="transmembrane region" description="Helical" evidence="2">
    <location>
        <begin position="12"/>
        <end position="30"/>
    </location>
</feature>
<organism evidence="3 4">
    <name type="scientific">Brachyspira aalborgi</name>
    <dbReference type="NCBI Taxonomy" id="29522"/>
    <lineage>
        <taxon>Bacteria</taxon>
        <taxon>Pseudomonadati</taxon>
        <taxon>Spirochaetota</taxon>
        <taxon>Spirochaetia</taxon>
        <taxon>Brachyspirales</taxon>
        <taxon>Brachyspiraceae</taxon>
        <taxon>Brachyspira</taxon>
    </lineage>
</organism>
<keyword evidence="2" id="KW-0472">Membrane</keyword>
<protein>
    <submittedName>
        <fullName evidence="3">Septum formation initiator family protein</fullName>
    </submittedName>
</protein>
<proteinExistence type="predicted"/>
<keyword evidence="1" id="KW-0175">Coiled coil</keyword>